<dbReference type="AlphaFoldDB" id="A0A1M6IGQ7"/>
<keyword evidence="2" id="KW-1185">Reference proteome</keyword>
<name>A0A1M6IGQ7_9FIRM</name>
<dbReference type="InterPro" id="IPR046650">
    <property type="entry name" value="DUF6762"/>
</dbReference>
<gene>
    <name evidence="1" type="ORF">SAMN02745975_01848</name>
</gene>
<dbReference type="OrthoDB" id="1913818at2"/>
<dbReference type="Pfam" id="PF20548">
    <property type="entry name" value="DUF6762"/>
    <property type="match status" value="1"/>
</dbReference>
<dbReference type="EMBL" id="FQZV01000021">
    <property type="protein sequence ID" value="SHJ33599.1"/>
    <property type="molecule type" value="Genomic_DNA"/>
</dbReference>
<reference evidence="2" key="1">
    <citation type="submission" date="2016-11" db="EMBL/GenBank/DDBJ databases">
        <authorList>
            <person name="Varghese N."/>
            <person name="Submissions S."/>
        </authorList>
    </citation>
    <scope>NUCLEOTIDE SEQUENCE [LARGE SCALE GENOMIC DNA]</scope>
    <source>
        <strain evidence="2">DSM 17957</strain>
    </source>
</reference>
<protein>
    <submittedName>
        <fullName evidence="1">Uncharacterized protein</fullName>
    </submittedName>
</protein>
<proteinExistence type="predicted"/>
<sequence length="136" mass="16323">MEPMVVMLMEKEQDTGYLTKEIGSYRIMEGGQYIDSIYLTDQEGERTVHLRLTTDRDLEDWEYEAVFDYYDTEVFGQEIRSIVEVEEEFNPVWEIAFPFTDSREGMETMLERILTIHKTELNSTYEEIQDKKEEYE</sequence>
<evidence type="ECO:0000313" key="2">
    <source>
        <dbReference type="Proteomes" id="UP000184536"/>
    </source>
</evidence>
<evidence type="ECO:0000313" key="1">
    <source>
        <dbReference type="EMBL" id="SHJ33599.1"/>
    </source>
</evidence>
<dbReference type="STRING" id="1121919.SAMN02745975_01848"/>
<dbReference type="Proteomes" id="UP000184536">
    <property type="component" value="Unassembled WGS sequence"/>
</dbReference>
<accession>A0A1M6IGQ7</accession>
<dbReference type="RefSeq" id="WP_110940999.1">
    <property type="nucleotide sequence ID" value="NZ_FQZV01000021.1"/>
</dbReference>
<organism evidence="1 2">
    <name type="scientific">Geosporobacter subterraneus DSM 17957</name>
    <dbReference type="NCBI Taxonomy" id="1121919"/>
    <lineage>
        <taxon>Bacteria</taxon>
        <taxon>Bacillati</taxon>
        <taxon>Bacillota</taxon>
        <taxon>Clostridia</taxon>
        <taxon>Peptostreptococcales</taxon>
        <taxon>Thermotaleaceae</taxon>
        <taxon>Geosporobacter</taxon>
    </lineage>
</organism>